<evidence type="ECO:0000256" key="4">
    <source>
        <dbReference type="ARBA" id="ARBA00022692"/>
    </source>
</evidence>
<feature type="transmembrane region" description="Helical" evidence="10">
    <location>
        <begin position="168"/>
        <end position="190"/>
    </location>
</feature>
<protein>
    <recommendedName>
        <fullName evidence="10">Odorant receptor</fullName>
    </recommendedName>
</protein>
<feature type="transmembrane region" description="Helical" evidence="10">
    <location>
        <begin position="296"/>
        <end position="318"/>
    </location>
</feature>
<evidence type="ECO:0000256" key="7">
    <source>
        <dbReference type="ARBA" id="ARBA00023136"/>
    </source>
</evidence>
<dbReference type="EMBL" id="KY445509">
    <property type="protein sequence ID" value="AQN78444.1"/>
    <property type="molecule type" value="mRNA"/>
</dbReference>
<comment type="caution">
    <text evidence="10">Lacks conserved residue(s) required for the propagation of feature annotation.</text>
</comment>
<keyword evidence="7 10" id="KW-0472">Membrane</keyword>
<proteinExistence type="evidence at transcript level"/>
<reference evidence="11" key="1">
    <citation type="journal article" date="2017" name="Comp. Biochem. Physiol. Part D Genomics Proteomics">
        <title>Candidate chemosensory genes identified in the endoparasitoid Meteorus pulchricornis (Hymenoptera: Braconidae) by antennal transcriptome analysis.</title>
        <authorList>
            <person name="Sheng S."/>
            <person name="Liao C.W."/>
            <person name="Zheng Y."/>
            <person name="Zhou Y."/>
            <person name="Xu Y."/>
            <person name="Song W.M."/>
            <person name="He P."/>
            <person name="Zhang J."/>
            <person name="Wu F.A."/>
        </authorList>
    </citation>
    <scope>NUCLEOTIDE SEQUENCE</scope>
    <source>
        <strain evidence="11">Zhenjiang</strain>
    </source>
</reference>
<evidence type="ECO:0000313" key="11">
    <source>
        <dbReference type="EMBL" id="AQN78444.1"/>
    </source>
</evidence>
<dbReference type="InterPro" id="IPR004117">
    <property type="entry name" value="7tm6_olfct_rcpt"/>
</dbReference>
<feature type="transmembrane region" description="Helical" evidence="10">
    <location>
        <begin position="126"/>
        <end position="148"/>
    </location>
</feature>
<keyword evidence="8 10" id="KW-0675">Receptor</keyword>
<feature type="transmembrane region" description="Helical" evidence="10">
    <location>
        <begin position="63"/>
        <end position="85"/>
    </location>
</feature>
<evidence type="ECO:0000256" key="2">
    <source>
        <dbReference type="ARBA" id="ARBA00022475"/>
    </source>
</evidence>
<keyword evidence="3 10" id="KW-0716">Sensory transduction</keyword>
<accession>A0A1S5VFM6</accession>
<keyword evidence="9 10" id="KW-0807">Transducer</keyword>
<dbReference type="GO" id="GO:0005886">
    <property type="term" value="C:plasma membrane"/>
    <property type="evidence" value="ECO:0007669"/>
    <property type="project" value="UniProtKB-SubCell"/>
</dbReference>
<name>A0A1S5VFM6_9HYME</name>
<comment type="subcellular location">
    <subcellularLocation>
        <location evidence="1 10">Cell membrane</location>
        <topology evidence="1 10">Multi-pass membrane protein</topology>
    </subcellularLocation>
</comment>
<feature type="transmembrane region" description="Helical" evidence="10">
    <location>
        <begin position="33"/>
        <end position="57"/>
    </location>
</feature>
<keyword evidence="4 10" id="KW-0812">Transmembrane</keyword>
<dbReference type="PANTHER" id="PTHR21137">
    <property type="entry name" value="ODORANT RECEPTOR"/>
    <property type="match status" value="1"/>
</dbReference>
<dbReference type="PANTHER" id="PTHR21137:SF35">
    <property type="entry name" value="ODORANT RECEPTOR 19A-RELATED"/>
    <property type="match status" value="1"/>
</dbReference>
<evidence type="ECO:0000256" key="9">
    <source>
        <dbReference type="ARBA" id="ARBA00023224"/>
    </source>
</evidence>
<comment type="similarity">
    <text evidence="10">Belongs to the insect chemoreceptor superfamily. Heteromeric odorant receptor channel (TC 1.A.69) family.</text>
</comment>
<keyword evidence="2" id="KW-1003">Cell membrane</keyword>
<dbReference type="GO" id="GO:0004984">
    <property type="term" value="F:olfactory receptor activity"/>
    <property type="evidence" value="ECO:0007669"/>
    <property type="project" value="InterPro"/>
</dbReference>
<dbReference type="AlphaFoldDB" id="A0A1S5VFM6"/>
<organism evidence="11">
    <name type="scientific">Meteorus pulchricornis</name>
    <dbReference type="NCBI Taxonomy" id="51522"/>
    <lineage>
        <taxon>Eukaryota</taxon>
        <taxon>Metazoa</taxon>
        <taxon>Ecdysozoa</taxon>
        <taxon>Arthropoda</taxon>
        <taxon>Hexapoda</taxon>
        <taxon>Insecta</taxon>
        <taxon>Pterygota</taxon>
        <taxon>Neoptera</taxon>
        <taxon>Endopterygota</taxon>
        <taxon>Hymenoptera</taxon>
        <taxon>Apocrita</taxon>
        <taxon>Ichneumonoidea</taxon>
        <taxon>Braconidae</taxon>
        <taxon>Meteorinae</taxon>
        <taxon>Meteorus</taxon>
    </lineage>
</organism>
<evidence type="ECO:0000256" key="6">
    <source>
        <dbReference type="ARBA" id="ARBA00022989"/>
    </source>
</evidence>
<evidence type="ECO:0000256" key="3">
    <source>
        <dbReference type="ARBA" id="ARBA00022606"/>
    </source>
</evidence>
<evidence type="ECO:0000256" key="5">
    <source>
        <dbReference type="ARBA" id="ARBA00022725"/>
    </source>
</evidence>
<sequence>MSALDSSISIFKYLGMWRPESCFSGWKSHLYNIYLAFIVSIVFSLTFFELVTLAMSFDNVSNAASKCTTFFAIFTACGKILTIFINRARILELIKILTSDPLNGQDPGEKEALERIHRKIRFRTKLFIWVKTLGLFAMLTMTLVISIPQKVVWMNIWVPFHFATDTQYVIIMTLEIFGHYFTAGPAAMAYDTFVPGMMMQISAQLQLLQYRIYMRLKTLESHSPSVRQDSNENYTQVKMIAGWLQHHLLIYQYAAELNAIFVPLICLQYSSSVILLCVNVYAMVEVPVLSAKFIRSLMYNTMLFSQIFLLCLAGTEVMDDSIYFSRSIYNTHWYLLNQRSKKSMNIMMTRSLEPIKFTSIGIIETSLESFLRLVKISYSAYNCLQRFTPNE</sequence>
<dbReference type="Pfam" id="PF02949">
    <property type="entry name" value="7tm_6"/>
    <property type="match status" value="1"/>
</dbReference>
<evidence type="ECO:0000256" key="8">
    <source>
        <dbReference type="ARBA" id="ARBA00023170"/>
    </source>
</evidence>
<feature type="transmembrane region" description="Helical" evidence="10">
    <location>
        <begin position="260"/>
        <end position="284"/>
    </location>
</feature>
<dbReference type="GO" id="GO:0007165">
    <property type="term" value="P:signal transduction"/>
    <property type="evidence" value="ECO:0007669"/>
    <property type="project" value="UniProtKB-KW"/>
</dbReference>
<evidence type="ECO:0000256" key="10">
    <source>
        <dbReference type="RuleBase" id="RU351113"/>
    </source>
</evidence>
<evidence type="ECO:0000256" key="1">
    <source>
        <dbReference type="ARBA" id="ARBA00004651"/>
    </source>
</evidence>
<keyword evidence="6 10" id="KW-1133">Transmembrane helix</keyword>
<keyword evidence="5 10" id="KW-0552">Olfaction</keyword>
<dbReference type="GO" id="GO:0005549">
    <property type="term" value="F:odorant binding"/>
    <property type="evidence" value="ECO:0007669"/>
    <property type="project" value="InterPro"/>
</dbReference>